<accession>A0ABQ2V9K6</accession>
<organism evidence="2 3">
    <name type="scientific">Streptomyces albospinus</name>
    <dbReference type="NCBI Taxonomy" id="285515"/>
    <lineage>
        <taxon>Bacteria</taxon>
        <taxon>Bacillati</taxon>
        <taxon>Actinomycetota</taxon>
        <taxon>Actinomycetes</taxon>
        <taxon>Kitasatosporales</taxon>
        <taxon>Streptomycetaceae</taxon>
        <taxon>Streptomyces</taxon>
    </lineage>
</organism>
<protein>
    <recommendedName>
        <fullName evidence="4">Transposase</fullName>
    </recommendedName>
</protein>
<sequence>MVAENLVDSLWKAEAITRSEGPSPRDKLRRCTEKRSRAVGFYLYLSAAIVTLRMLIRRAAPRYRWDGRPTTRRLE</sequence>
<proteinExistence type="predicted"/>
<gene>
    <name evidence="2" type="ORF">GCM10010211_45970</name>
</gene>
<comment type="caution">
    <text evidence="2">The sequence shown here is derived from an EMBL/GenBank/DDBJ whole genome shotgun (WGS) entry which is preliminary data.</text>
</comment>
<evidence type="ECO:0000313" key="2">
    <source>
        <dbReference type="EMBL" id="GGU74849.1"/>
    </source>
</evidence>
<keyword evidence="1" id="KW-1133">Transmembrane helix</keyword>
<keyword evidence="3" id="KW-1185">Reference proteome</keyword>
<evidence type="ECO:0000313" key="3">
    <source>
        <dbReference type="Proteomes" id="UP000654471"/>
    </source>
</evidence>
<feature type="transmembrane region" description="Helical" evidence="1">
    <location>
        <begin position="39"/>
        <end position="56"/>
    </location>
</feature>
<dbReference type="EMBL" id="BMRP01000016">
    <property type="protein sequence ID" value="GGU74849.1"/>
    <property type="molecule type" value="Genomic_DNA"/>
</dbReference>
<evidence type="ECO:0000256" key="1">
    <source>
        <dbReference type="SAM" id="Phobius"/>
    </source>
</evidence>
<reference evidence="3" key="1">
    <citation type="journal article" date="2019" name="Int. J. Syst. Evol. Microbiol.">
        <title>The Global Catalogue of Microorganisms (GCM) 10K type strain sequencing project: providing services to taxonomists for standard genome sequencing and annotation.</title>
        <authorList>
            <consortium name="The Broad Institute Genomics Platform"/>
            <consortium name="The Broad Institute Genome Sequencing Center for Infectious Disease"/>
            <person name="Wu L."/>
            <person name="Ma J."/>
        </authorList>
    </citation>
    <scope>NUCLEOTIDE SEQUENCE [LARGE SCALE GENOMIC DNA]</scope>
    <source>
        <strain evidence="3">JCM 3399</strain>
    </source>
</reference>
<evidence type="ECO:0008006" key="4">
    <source>
        <dbReference type="Google" id="ProtNLM"/>
    </source>
</evidence>
<name>A0ABQ2V9K6_9ACTN</name>
<dbReference type="Proteomes" id="UP000654471">
    <property type="component" value="Unassembled WGS sequence"/>
</dbReference>
<keyword evidence="1" id="KW-0812">Transmembrane</keyword>
<keyword evidence="1" id="KW-0472">Membrane</keyword>